<keyword evidence="3" id="KW-1003">Cell membrane</keyword>
<name>A0A5N5G194_9ROSA</name>
<dbReference type="InterPro" id="IPR032675">
    <property type="entry name" value="LRR_dom_sf"/>
</dbReference>
<reference evidence="12 13" key="1">
    <citation type="submission" date="2019-09" db="EMBL/GenBank/DDBJ databases">
        <authorList>
            <person name="Ou C."/>
        </authorList>
    </citation>
    <scope>NUCLEOTIDE SEQUENCE [LARGE SCALE GENOMIC DNA]</scope>
    <source>
        <strain evidence="12">S2</strain>
        <tissue evidence="12">Leaf</tissue>
    </source>
</reference>
<dbReference type="PANTHER" id="PTHR48054:SF52">
    <property type="entry name" value="RECEPTOR-LIKE PROTEIN 2 ISOFORM X1"/>
    <property type="match status" value="1"/>
</dbReference>
<feature type="domain" description="Leucine-rich repeat-containing N-terminal plant-type" evidence="11">
    <location>
        <begin position="28"/>
        <end position="62"/>
    </location>
</feature>
<dbReference type="InterPro" id="IPR052592">
    <property type="entry name" value="LRR-RLK"/>
</dbReference>
<dbReference type="Pfam" id="PF08263">
    <property type="entry name" value="LRRNT_2"/>
    <property type="match status" value="1"/>
</dbReference>
<evidence type="ECO:0000313" key="13">
    <source>
        <dbReference type="Proteomes" id="UP000327157"/>
    </source>
</evidence>
<evidence type="ECO:0000256" key="2">
    <source>
        <dbReference type="ARBA" id="ARBA00009592"/>
    </source>
</evidence>
<evidence type="ECO:0000313" key="12">
    <source>
        <dbReference type="EMBL" id="KAB2607440.1"/>
    </source>
</evidence>
<evidence type="ECO:0000259" key="11">
    <source>
        <dbReference type="Pfam" id="PF08263"/>
    </source>
</evidence>
<dbReference type="Pfam" id="PF00560">
    <property type="entry name" value="LRR_1"/>
    <property type="match status" value="2"/>
</dbReference>
<evidence type="ECO:0000256" key="10">
    <source>
        <dbReference type="SAM" id="SignalP"/>
    </source>
</evidence>
<feature type="signal peptide" evidence="10">
    <location>
        <begin position="1"/>
        <end position="24"/>
    </location>
</feature>
<dbReference type="GO" id="GO:0005886">
    <property type="term" value="C:plasma membrane"/>
    <property type="evidence" value="ECO:0007669"/>
    <property type="project" value="UniProtKB-SubCell"/>
</dbReference>
<evidence type="ECO:0000256" key="4">
    <source>
        <dbReference type="ARBA" id="ARBA00022614"/>
    </source>
</evidence>
<dbReference type="Gene3D" id="3.80.10.10">
    <property type="entry name" value="Ribonuclease Inhibitor"/>
    <property type="match status" value="3"/>
</dbReference>
<evidence type="ECO:0000256" key="9">
    <source>
        <dbReference type="ARBA" id="ARBA00023180"/>
    </source>
</evidence>
<protein>
    <submittedName>
        <fullName evidence="12">Receptor-like protein 2</fullName>
    </submittedName>
</protein>
<evidence type="ECO:0000256" key="5">
    <source>
        <dbReference type="ARBA" id="ARBA00022692"/>
    </source>
</evidence>
<keyword evidence="6" id="KW-0677">Repeat</keyword>
<sequence length="436" mass="47924">MDHPFSHGFLLILLFSSITFTIHACDLTERSALKSFASALSSLALNWTASVDCCQREGITCNQNGWIIQLRLPSKGLTGGTFPSSLGNIKLLSHLNLSHNLLSGSLEAGMFLSLSRLEILDLSYNLFSGEIPLSLSSSYIQMVDFSSNIFNGTIPSSFLQHAWNLSRSLPADIYNAQALQEISLSTNGLVGPISENVGKLSKLKLMRLHYNNLQGHLHPSLMNCTNLVEINLGFNFFSGNISVLDFSNLTQLSKLDCISNNLTGTLPISLYSCKSLKALRLATNDFEGQIQPEILQLKNLTFLSLSRNRLTSVTGAMKILTGFKSEEMPDGDITVDSGLQNLCVFSLYSCHMTGHIPAWISKLGKQEVLDLSFNRLTGTIPGWLGTLPHLFFLLLNDNLISGEFPMELCRLQALVSQKAANETGHCSLELPVYLTR</sequence>
<feature type="chain" id="PRO_5024459370" evidence="10">
    <location>
        <begin position="25"/>
        <end position="436"/>
    </location>
</feature>
<evidence type="ECO:0000256" key="7">
    <source>
        <dbReference type="ARBA" id="ARBA00022989"/>
    </source>
</evidence>
<reference evidence="12 13" key="3">
    <citation type="submission" date="2019-11" db="EMBL/GenBank/DDBJ databases">
        <title>A de novo genome assembly of a pear dwarfing rootstock.</title>
        <authorList>
            <person name="Wang F."/>
            <person name="Wang J."/>
            <person name="Li S."/>
            <person name="Zhang Y."/>
            <person name="Fang M."/>
            <person name="Ma L."/>
            <person name="Zhao Y."/>
            <person name="Jiang S."/>
        </authorList>
    </citation>
    <scope>NUCLEOTIDE SEQUENCE [LARGE SCALE GENOMIC DNA]</scope>
    <source>
        <strain evidence="12">S2</strain>
        <tissue evidence="12">Leaf</tissue>
    </source>
</reference>
<comment type="subcellular location">
    <subcellularLocation>
        <location evidence="1">Cell membrane</location>
    </subcellularLocation>
</comment>
<dbReference type="FunFam" id="3.80.10.10:FF:000213">
    <property type="entry name" value="Tyrosine-sulfated glycopeptide receptor 1"/>
    <property type="match status" value="1"/>
</dbReference>
<accession>A0A5N5G194</accession>
<keyword evidence="4" id="KW-0433">Leucine-rich repeat</keyword>
<dbReference type="OrthoDB" id="1740823at2759"/>
<dbReference type="PANTHER" id="PTHR48054">
    <property type="entry name" value="RECEPTOR KINASE-LIKE PROTEIN XA21"/>
    <property type="match status" value="1"/>
</dbReference>
<gene>
    <name evidence="12" type="ORF">D8674_007157</name>
</gene>
<organism evidence="12 13">
    <name type="scientific">Pyrus ussuriensis x Pyrus communis</name>
    <dbReference type="NCBI Taxonomy" id="2448454"/>
    <lineage>
        <taxon>Eukaryota</taxon>
        <taxon>Viridiplantae</taxon>
        <taxon>Streptophyta</taxon>
        <taxon>Embryophyta</taxon>
        <taxon>Tracheophyta</taxon>
        <taxon>Spermatophyta</taxon>
        <taxon>Magnoliopsida</taxon>
        <taxon>eudicotyledons</taxon>
        <taxon>Gunneridae</taxon>
        <taxon>Pentapetalae</taxon>
        <taxon>rosids</taxon>
        <taxon>fabids</taxon>
        <taxon>Rosales</taxon>
        <taxon>Rosaceae</taxon>
        <taxon>Amygdaloideae</taxon>
        <taxon>Maleae</taxon>
        <taxon>Pyrus</taxon>
    </lineage>
</organism>
<proteinExistence type="inferred from homology"/>
<evidence type="ECO:0000256" key="1">
    <source>
        <dbReference type="ARBA" id="ARBA00004236"/>
    </source>
</evidence>
<evidence type="ECO:0000256" key="6">
    <source>
        <dbReference type="ARBA" id="ARBA00022737"/>
    </source>
</evidence>
<keyword evidence="13" id="KW-1185">Reference proteome</keyword>
<keyword evidence="8" id="KW-0472">Membrane</keyword>
<dbReference type="EMBL" id="SMOL01000559">
    <property type="protein sequence ID" value="KAB2607440.1"/>
    <property type="molecule type" value="Genomic_DNA"/>
</dbReference>
<dbReference type="Proteomes" id="UP000327157">
    <property type="component" value="Chromosome 11"/>
</dbReference>
<keyword evidence="7" id="KW-1133">Transmembrane helix</keyword>
<keyword evidence="9" id="KW-0325">Glycoprotein</keyword>
<dbReference type="InterPro" id="IPR001611">
    <property type="entry name" value="Leu-rich_rpt"/>
</dbReference>
<evidence type="ECO:0000256" key="8">
    <source>
        <dbReference type="ARBA" id="ARBA00023136"/>
    </source>
</evidence>
<dbReference type="SUPFAM" id="SSF52047">
    <property type="entry name" value="RNI-like"/>
    <property type="match status" value="1"/>
</dbReference>
<keyword evidence="10" id="KW-0732">Signal</keyword>
<keyword evidence="5" id="KW-0812">Transmembrane</keyword>
<comment type="similarity">
    <text evidence="2">Belongs to the RLP family.</text>
</comment>
<evidence type="ECO:0000256" key="3">
    <source>
        <dbReference type="ARBA" id="ARBA00022475"/>
    </source>
</evidence>
<dbReference type="InterPro" id="IPR013210">
    <property type="entry name" value="LRR_N_plant-typ"/>
</dbReference>
<reference evidence="13" key="2">
    <citation type="submission" date="2019-10" db="EMBL/GenBank/DDBJ databases">
        <title>A de novo genome assembly of a pear dwarfing rootstock.</title>
        <authorList>
            <person name="Wang F."/>
            <person name="Wang J."/>
            <person name="Li S."/>
            <person name="Zhang Y."/>
            <person name="Fang M."/>
            <person name="Ma L."/>
            <person name="Zhao Y."/>
            <person name="Jiang S."/>
        </authorList>
    </citation>
    <scope>NUCLEOTIDE SEQUENCE [LARGE SCALE GENOMIC DNA]</scope>
</reference>
<keyword evidence="12" id="KW-0675">Receptor</keyword>
<comment type="caution">
    <text evidence="12">The sequence shown here is derived from an EMBL/GenBank/DDBJ whole genome shotgun (WGS) entry which is preliminary data.</text>
</comment>
<dbReference type="AlphaFoldDB" id="A0A5N5G194"/>